<organism evidence="1 2">
    <name type="scientific">Candidatus Nitrosoglobus terrae</name>
    <dbReference type="NCBI Taxonomy" id="1630141"/>
    <lineage>
        <taxon>Bacteria</taxon>
        <taxon>Pseudomonadati</taxon>
        <taxon>Pseudomonadota</taxon>
        <taxon>Gammaproteobacteria</taxon>
        <taxon>Chromatiales</taxon>
        <taxon>Chromatiaceae</taxon>
        <taxon>Candidatus Nitrosoglobus</taxon>
    </lineage>
</organism>
<protein>
    <submittedName>
        <fullName evidence="1">Hypothetical conserved protein</fullName>
    </submittedName>
</protein>
<dbReference type="SUPFAM" id="SSF158587">
    <property type="entry name" value="Jann4075-like"/>
    <property type="match status" value="1"/>
</dbReference>
<sequence length="112" mass="12701">MSKFDEAIDKYSAEVKRLNLDISHDFLVSVAKSLGPSIYNANSELVSSTSQDELGTVRKNFLIGKLGLKEDPELDQAIKEVIEKLGSANRKKYRTLFYALLIKRFNKEALYI</sequence>
<name>A0A1Q2SL68_9GAMM</name>
<keyword evidence="2" id="KW-1185">Reference proteome</keyword>
<dbReference type="EMBL" id="AP014836">
    <property type="protein sequence ID" value="BAW79896.1"/>
    <property type="molecule type" value="Genomic_DNA"/>
</dbReference>
<dbReference type="KEGG" id="ntt:TAO_0526"/>
<dbReference type="OrthoDB" id="9812542at2"/>
<evidence type="ECO:0000313" key="1">
    <source>
        <dbReference type="EMBL" id="BAW79896.1"/>
    </source>
</evidence>
<dbReference type="AlphaFoldDB" id="A0A1Q2SL68"/>
<dbReference type="Gene3D" id="1.10.238.120">
    <property type="entry name" value="Jann4075-like"/>
    <property type="match status" value="1"/>
</dbReference>
<dbReference type="Pfam" id="PF11015">
    <property type="entry name" value="DUF2853"/>
    <property type="match status" value="1"/>
</dbReference>
<dbReference type="InterPro" id="IPR021274">
    <property type="entry name" value="DUF2853"/>
</dbReference>
<accession>A0A1Q2SL68</accession>
<dbReference type="Proteomes" id="UP000243679">
    <property type="component" value="Chromosome"/>
</dbReference>
<reference evidence="1 2" key="1">
    <citation type="journal article" date="2017" name="ISME J.">
        <title>An acid-tolerant ammonia-oxidizing ?-proteobacterium from soil.</title>
        <authorList>
            <person name="Hayatsu M."/>
            <person name="Tago K."/>
            <person name="Uchiyama I."/>
            <person name="Toyoda A."/>
            <person name="Wang Y."/>
            <person name="Shimomura Y."/>
            <person name="Okubo T."/>
            <person name="Kurisu F."/>
            <person name="Hirono Y."/>
            <person name="Nonaka K."/>
            <person name="Akiyama H."/>
            <person name="Itoh T."/>
            <person name="Takami H."/>
        </authorList>
    </citation>
    <scope>NUCLEOTIDE SEQUENCE [LARGE SCALE GENOMIC DNA]</scope>
    <source>
        <strain evidence="1 2">TAO100</strain>
    </source>
</reference>
<evidence type="ECO:0000313" key="2">
    <source>
        <dbReference type="Proteomes" id="UP000243679"/>
    </source>
</evidence>
<proteinExistence type="predicted"/>
<dbReference type="RefSeq" id="WP_096526496.1">
    <property type="nucleotide sequence ID" value="NZ_AP014836.1"/>
</dbReference>
<gene>
    <name evidence="1" type="ORF">TAO_0526</name>
</gene>
<dbReference type="InterPro" id="IPR023154">
    <property type="entry name" value="Jann4075-like_sf"/>
</dbReference>